<dbReference type="Proteomes" id="UP000004561">
    <property type="component" value="Unassembled WGS sequence"/>
</dbReference>
<sequence>MDRSEYQFRQTHLSVLILLVFGFVLKKFALIINDKNLI</sequence>
<comment type="caution">
    <text evidence="2">The sequence shown here is derived from an EMBL/GenBank/DDBJ whole genome shotgun (WGS) entry which is preliminary data.</text>
</comment>
<keyword evidence="1" id="KW-0812">Transmembrane</keyword>
<feature type="transmembrane region" description="Helical" evidence="1">
    <location>
        <begin position="12"/>
        <end position="32"/>
    </location>
</feature>
<evidence type="ECO:0000256" key="1">
    <source>
        <dbReference type="SAM" id="Phobius"/>
    </source>
</evidence>
<dbReference type="EMBL" id="AKPL01000004">
    <property type="protein sequence ID" value="EJC01191.1"/>
    <property type="molecule type" value="Genomic_DNA"/>
</dbReference>
<reference evidence="2 3" key="1">
    <citation type="journal article" date="2013" name="Pathog. Dis.">
        <title>Genome sequences of 65 Helicobacter pylori strains isolated from asymptomatic individuals and patients with gastric cancer, peptic ulcer disease, or gastritis.</title>
        <authorList>
            <person name="Blanchard T.G."/>
            <person name="Czinn S.J."/>
            <person name="Correa P."/>
            <person name="Nakazawa T."/>
            <person name="Keelan M."/>
            <person name="Morningstar L."/>
            <person name="Santana-Cruz I."/>
            <person name="Maroo A."/>
            <person name="McCracken C."/>
            <person name="Shefchek K."/>
            <person name="Daugherty S."/>
            <person name="Song Y."/>
            <person name="Fraser C.M."/>
            <person name="Fricke W.F."/>
        </authorList>
    </citation>
    <scope>NUCLEOTIDE SEQUENCE [LARGE SCALE GENOMIC DNA]</scope>
    <source>
        <strain evidence="2 3">Hp P-4</strain>
    </source>
</reference>
<keyword evidence="1" id="KW-1133">Transmembrane helix</keyword>
<evidence type="ECO:0000313" key="2">
    <source>
        <dbReference type="EMBL" id="EJC01191.1"/>
    </source>
</evidence>
<keyword evidence="1" id="KW-0472">Membrane</keyword>
<protein>
    <submittedName>
        <fullName evidence="2">Putative membrane protein</fullName>
    </submittedName>
</protein>
<name>J0PRD8_HELPX</name>
<evidence type="ECO:0000313" key="3">
    <source>
        <dbReference type="Proteomes" id="UP000004561"/>
    </source>
</evidence>
<proteinExistence type="predicted"/>
<dbReference type="AlphaFoldDB" id="J0PRD8"/>
<gene>
    <name evidence="2" type="ORF">HPHPP4_1198</name>
</gene>
<accession>J0PRD8</accession>
<organism evidence="2 3">
    <name type="scientific">Helicobacter pylori Hp P-4</name>
    <dbReference type="NCBI Taxonomy" id="992075"/>
    <lineage>
        <taxon>Bacteria</taxon>
        <taxon>Pseudomonadati</taxon>
        <taxon>Campylobacterota</taxon>
        <taxon>Epsilonproteobacteria</taxon>
        <taxon>Campylobacterales</taxon>
        <taxon>Helicobacteraceae</taxon>
        <taxon>Helicobacter</taxon>
    </lineage>
</organism>